<organism evidence="2 3">
    <name type="scientific">Mycolicibacterium aichiense</name>
    <dbReference type="NCBI Taxonomy" id="1799"/>
    <lineage>
        <taxon>Bacteria</taxon>
        <taxon>Bacillati</taxon>
        <taxon>Actinomycetota</taxon>
        <taxon>Actinomycetes</taxon>
        <taxon>Mycobacteriales</taxon>
        <taxon>Mycobacteriaceae</taxon>
        <taxon>Mycolicibacterium</taxon>
    </lineage>
</organism>
<dbReference type="AlphaFoldDB" id="A0AAD1HPS5"/>
<sequence length="262" mass="26726">MAALTIQTPSNSMIPPNDTVVINYERRQHDMLKRFAALAGVCLLAPIGAAPLALADPPADPNVAPVANAGPVPNGPAGPVPSAAPGVLKTPDGWVLNVSGKDESMEPVASLTNSPWSREYLVDGTFTGSVDGGGSTKLAGGTLEAGYQIGCGIIQDDIESIATGGITPGVGIPVVNGSLLPVTLGLSASYQMKIDLKPGVVNIVPVGKKSFKGTAPRISITGFRIKIDGCAGQSFIRSYATLTSSTDNTDDVVTYLGVTKAV</sequence>
<dbReference type="Gene3D" id="2.60.40.1650">
    <property type="entry name" value="Porin MspA (Ig-like beta-sandwich domain)"/>
    <property type="match status" value="2"/>
</dbReference>
<dbReference type="InterPro" id="IPR036435">
    <property type="entry name" value="Leukocidin/porin_MspA_sf"/>
</dbReference>
<protein>
    <recommendedName>
        <fullName evidence="4">MspA protein</fullName>
    </recommendedName>
</protein>
<accession>A0AAD1HPS5</accession>
<name>A0AAD1HPS5_9MYCO</name>
<dbReference type="SUPFAM" id="SSF56959">
    <property type="entry name" value="Leukocidin-like"/>
    <property type="match status" value="1"/>
</dbReference>
<dbReference type="Proteomes" id="UP000467327">
    <property type="component" value="Chromosome"/>
</dbReference>
<gene>
    <name evidence="2" type="ORF">MAIC_38880</name>
</gene>
<dbReference type="InterPro" id="IPR015286">
    <property type="entry name" value="Porin_fam_mycobact-type"/>
</dbReference>
<dbReference type="Pfam" id="PF09203">
    <property type="entry name" value="MspA"/>
    <property type="match status" value="1"/>
</dbReference>
<evidence type="ECO:0000313" key="2">
    <source>
        <dbReference type="EMBL" id="BBX09085.1"/>
    </source>
</evidence>
<evidence type="ECO:0000256" key="1">
    <source>
        <dbReference type="ARBA" id="ARBA00022729"/>
    </source>
</evidence>
<dbReference type="KEGG" id="maic:MAIC_38880"/>
<reference evidence="2 3" key="1">
    <citation type="journal article" date="2019" name="Emerg. Microbes Infect.">
        <title>Comprehensive subspecies identification of 175 nontuberculous mycobacteria species based on 7547 genomic profiles.</title>
        <authorList>
            <person name="Matsumoto Y."/>
            <person name="Kinjo T."/>
            <person name="Motooka D."/>
            <person name="Nabeya D."/>
            <person name="Jung N."/>
            <person name="Uechi K."/>
            <person name="Horii T."/>
            <person name="Iida T."/>
            <person name="Fujita J."/>
            <person name="Nakamura S."/>
        </authorList>
    </citation>
    <scope>NUCLEOTIDE SEQUENCE [LARGE SCALE GENOMIC DNA]</scope>
    <source>
        <strain evidence="2 3">JCM 6376</strain>
    </source>
</reference>
<proteinExistence type="predicted"/>
<evidence type="ECO:0008006" key="4">
    <source>
        <dbReference type="Google" id="ProtNLM"/>
    </source>
</evidence>
<evidence type="ECO:0000313" key="3">
    <source>
        <dbReference type="Proteomes" id="UP000467327"/>
    </source>
</evidence>
<keyword evidence="1" id="KW-0732">Signal</keyword>
<keyword evidence="3" id="KW-1185">Reference proteome</keyword>
<dbReference type="EMBL" id="AP022561">
    <property type="protein sequence ID" value="BBX09085.1"/>
    <property type="molecule type" value="Genomic_DNA"/>
</dbReference>